<name>A0A6J5N240_9CAUD</name>
<dbReference type="Pfam" id="PF11753">
    <property type="entry name" value="DUF3310"/>
    <property type="match status" value="1"/>
</dbReference>
<reference evidence="1" key="1">
    <citation type="submission" date="2020-04" db="EMBL/GenBank/DDBJ databases">
        <authorList>
            <person name="Chiriac C."/>
            <person name="Salcher M."/>
            <person name="Ghai R."/>
            <person name="Kavagutti S V."/>
        </authorList>
    </citation>
    <scope>NUCLEOTIDE SEQUENCE</scope>
</reference>
<gene>
    <name evidence="1" type="ORF">UFOVP617_34</name>
</gene>
<sequence length="70" mass="8219">MKASETQIGGGHYAKFKIQPTEFIYVNNVPFIEGNIIKYVMRHKDKNGIEDLKKAKHYIELLIQYEYENA</sequence>
<accession>A0A6J5N240</accession>
<protein>
    <submittedName>
        <fullName evidence="1">SaV-like</fullName>
    </submittedName>
</protein>
<organism evidence="1">
    <name type="scientific">uncultured Caudovirales phage</name>
    <dbReference type="NCBI Taxonomy" id="2100421"/>
    <lineage>
        <taxon>Viruses</taxon>
        <taxon>Duplodnaviria</taxon>
        <taxon>Heunggongvirae</taxon>
        <taxon>Uroviricota</taxon>
        <taxon>Caudoviricetes</taxon>
        <taxon>Peduoviridae</taxon>
        <taxon>Maltschvirus</taxon>
        <taxon>Maltschvirus maltsch</taxon>
    </lineage>
</organism>
<proteinExistence type="predicted"/>
<evidence type="ECO:0000313" key="1">
    <source>
        <dbReference type="EMBL" id="CAB4152808.1"/>
    </source>
</evidence>
<dbReference type="InterPro" id="IPR021739">
    <property type="entry name" value="SaV-like"/>
</dbReference>
<dbReference type="EMBL" id="LR796575">
    <property type="protein sequence ID" value="CAB4152808.1"/>
    <property type="molecule type" value="Genomic_DNA"/>
</dbReference>